<evidence type="ECO:0000313" key="1">
    <source>
        <dbReference type="EMBL" id="TNV87919.1"/>
    </source>
</evidence>
<dbReference type="AlphaFoldDB" id="A0A8J8TA51"/>
<accession>A0A8J8TA51</accession>
<name>A0A8J8TA51_HALGN</name>
<gene>
    <name evidence="1" type="ORF">FGO68_gene8253</name>
</gene>
<sequence length="67" mass="7967">MYRKLDSLILMISLQLHQILQRISSQVLKRSKMLCFLQTSFQRSLCKLLNCSKKFQDWCCQLHVGYA</sequence>
<comment type="caution">
    <text evidence="1">The sequence shown here is derived from an EMBL/GenBank/DDBJ whole genome shotgun (WGS) entry which is preliminary data.</text>
</comment>
<evidence type="ECO:0000313" key="2">
    <source>
        <dbReference type="Proteomes" id="UP000785679"/>
    </source>
</evidence>
<reference evidence="1" key="1">
    <citation type="submission" date="2019-06" db="EMBL/GenBank/DDBJ databases">
        <authorList>
            <person name="Zheng W."/>
        </authorList>
    </citation>
    <scope>NUCLEOTIDE SEQUENCE</scope>
    <source>
        <strain evidence="1">QDHG01</strain>
    </source>
</reference>
<keyword evidence="2" id="KW-1185">Reference proteome</keyword>
<dbReference type="EMBL" id="RRYP01000150">
    <property type="protein sequence ID" value="TNV87919.1"/>
    <property type="molecule type" value="Genomic_DNA"/>
</dbReference>
<organism evidence="1 2">
    <name type="scientific">Halteria grandinella</name>
    <dbReference type="NCBI Taxonomy" id="5974"/>
    <lineage>
        <taxon>Eukaryota</taxon>
        <taxon>Sar</taxon>
        <taxon>Alveolata</taxon>
        <taxon>Ciliophora</taxon>
        <taxon>Intramacronucleata</taxon>
        <taxon>Spirotrichea</taxon>
        <taxon>Stichotrichia</taxon>
        <taxon>Sporadotrichida</taxon>
        <taxon>Halteriidae</taxon>
        <taxon>Halteria</taxon>
    </lineage>
</organism>
<dbReference type="Proteomes" id="UP000785679">
    <property type="component" value="Unassembled WGS sequence"/>
</dbReference>
<proteinExistence type="predicted"/>
<protein>
    <submittedName>
        <fullName evidence="1">Uncharacterized protein</fullName>
    </submittedName>
</protein>